<protein>
    <recommendedName>
        <fullName evidence="2">DUF8128 domain-containing protein</fullName>
    </recommendedName>
</protein>
<accession>A0A2H0RJC1</accession>
<sequence>MSATLNFLNALNHQVLFPTADLLIRALYYAVYLLPFALVLLTWQFYLWFIRVNYLKKEERVLLEIKIPKEITKSPRAMELLLEVFNQSYEGELIDRFIRGSVRSWFSLELVSFGGQIHFYFQIPKFFQNIVEARIYSQYPEVEVTTVADDYVKNVDFGRPGTAWEIKGWDYKLAKADAYPIKTYLDYELEKDPKEEFKIDPMTPLLEFLSSIKPTEQIWIQVMVMASKKRFRDPKSGKKEDWKGEGKRLVDKLMKRDKDTKDPSSWIKLSLSTGEKDLVTAIERNLSKVGFDVGLRSLYLSTTEIKPAVGVGLNSALKQFGADDRNSFKPMHQTGFDNPWQDPFGWRTRRRKLRHFKYYANRSYFYSPANRVPITLTTEEVATIYHFPGAVATTPTLDRIPSKRGEPPANLPI</sequence>
<gene>
    <name evidence="3" type="ORF">COV08_02810</name>
</gene>
<comment type="caution">
    <text evidence="3">The sequence shown here is derived from an EMBL/GenBank/DDBJ whole genome shotgun (WGS) entry which is preliminary data.</text>
</comment>
<dbReference type="InterPro" id="IPR058441">
    <property type="entry name" value="DUF8128"/>
</dbReference>
<keyword evidence="1" id="KW-0472">Membrane</keyword>
<dbReference type="AlphaFoldDB" id="A0A2H0RJC1"/>
<proteinExistence type="predicted"/>
<organism evidence="3 4">
    <name type="scientific">Candidatus Vogelbacteria bacterium CG10_big_fil_rev_8_21_14_0_10_49_38</name>
    <dbReference type="NCBI Taxonomy" id="1975043"/>
    <lineage>
        <taxon>Bacteria</taxon>
        <taxon>Candidatus Vogeliibacteriota</taxon>
    </lineage>
</organism>
<dbReference type="Proteomes" id="UP000230431">
    <property type="component" value="Unassembled WGS sequence"/>
</dbReference>
<evidence type="ECO:0000259" key="2">
    <source>
        <dbReference type="Pfam" id="PF26449"/>
    </source>
</evidence>
<evidence type="ECO:0000256" key="1">
    <source>
        <dbReference type="SAM" id="Phobius"/>
    </source>
</evidence>
<dbReference type="EMBL" id="PCYK01000022">
    <property type="protein sequence ID" value="PIR45875.1"/>
    <property type="molecule type" value="Genomic_DNA"/>
</dbReference>
<reference evidence="3 4" key="1">
    <citation type="submission" date="2017-09" db="EMBL/GenBank/DDBJ databases">
        <title>Depth-based differentiation of microbial function through sediment-hosted aquifers and enrichment of novel symbionts in the deep terrestrial subsurface.</title>
        <authorList>
            <person name="Probst A.J."/>
            <person name="Ladd B."/>
            <person name="Jarett J.K."/>
            <person name="Geller-Mcgrath D.E."/>
            <person name="Sieber C.M."/>
            <person name="Emerson J.B."/>
            <person name="Anantharaman K."/>
            <person name="Thomas B.C."/>
            <person name="Malmstrom R."/>
            <person name="Stieglmeier M."/>
            <person name="Klingl A."/>
            <person name="Woyke T."/>
            <person name="Ryan C.M."/>
            <person name="Banfield J.F."/>
        </authorList>
    </citation>
    <scope>NUCLEOTIDE SEQUENCE [LARGE SCALE GENOMIC DNA]</scope>
    <source>
        <strain evidence="3">CG10_big_fil_rev_8_21_14_0_10_49_38</strain>
    </source>
</reference>
<feature type="transmembrane region" description="Helical" evidence="1">
    <location>
        <begin position="26"/>
        <end position="50"/>
    </location>
</feature>
<feature type="domain" description="DUF8128" evidence="2">
    <location>
        <begin position="59"/>
        <end position="396"/>
    </location>
</feature>
<keyword evidence="1" id="KW-1133">Transmembrane helix</keyword>
<dbReference type="Pfam" id="PF26449">
    <property type="entry name" value="DUF8128"/>
    <property type="match status" value="1"/>
</dbReference>
<keyword evidence="1" id="KW-0812">Transmembrane</keyword>
<evidence type="ECO:0000313" key="4">
    <source>
        <dbReference type="Proteomes" id="UP000230431"/>
    </source>
</evidence>
<evidence type="ECO:0000313" key="3">
    <source>
        <dbReference type="EMBL" id="PIR45875.1"/>
    </source>
</evidence>
<name>A0A2H0RJC1_9BACT</name>